<keyword evidence="3" id="KW-1185">Reference proteome</keyword>
<dbReference type="EMBL" id="MK376961">
    <property type="protein sequence ID" value="QAU07152.1"/>
    <property type="molecule type" value="Genomic_DNA"/>
</dbReference>
<accession>A0A410TDQ7</accession>
<sequence>MSKTGKSGYPADKGEVGKKPGEKKVPEVRPKHPDKDLEALLCDVESHGWRIMKGKQYFKAYCPCADQHLKTVHLSPSGSMYLTNTRKWFERQPCWKEES</sequence>
<dbReference type="GeneID" id="55010422"/>
<evidence type="ECO:0000256" key="1">
    <source>
        <dbReference type="SAM" id="MobiDB-lite"/>
    </source>
</evidence>
<evidence type="ECO:0000313" key="2">
    <source>
        <dbReference type="EMBL" id="QAU07152.1"/>
    </source>
</evidence>
<reference evidence="2 3" key="1">
    <citation type="submission" date="2019-01" db="EMBL/GenBank/DDBJ databases">
        <authorList>
            <person name="Case A."/>
            <person name="Jordan N."/>
            <person name="Abdul-Shukar N."/>
            <person name="Baronian N."/>
            <person name="Bartlett E."/>
            <person name="Cordova J."/>
            <person name="Doering K."/>
            <person name="Downer L."/>
            <person name="Harrington M."/>
            <person name="Nillson B."/>
            <person name="Rencher J."/>
            <person name="Sandoval D."/>
            <person name="Weiss L."/>
            <person name="West E."/>
            <person name="Koga A.P."/>
            <person name="Garlena R.A."/>
            <person name="Russell D.A."/>
            <person name="Pope W.H."/>
            <person name="Jacobs-Sera D."/>
            <person name="Hatfull G.F."/>
        </authorList>
    </citation>
    <scope>NUCLEOTIDE SEQUENCE [LARGE SCALE GENOMIC DNA]</scope>
</reference>
<organism evidence="2 3">
    <name type="scientific">Gordonia phage Asapag</name>
    <dbReference type="NCBI Taxonomy" id="2507862"/>
    <lineage>
        <taxon>Viruses</taxon>
        <taxon>Duplodnaviria</taxon>
        <taxon>Heunggongvirae</taxon>
        <taxon>Uroviricota</taxon>
        <taxon>Caudoviricetes</taxon>
        <taxon>Langleyhallvirinae</taxon>
        <taxon>Getalongvirus</taxon>
        <taxon>Getalongvirus asapag</taxon>
    </lineage>
</organism>
<dbReference type="Proteomes" id="UP000289785">
    <property type="component" value="Segment"/>
</dbReference>
<dbReference type="KEGG" id="vg:55010422"/>
<dbReference type="RefSeq" id="YP_009819096.1">
    <property type="nucleotide sequence ID" value="NC_048146.1"/>
</dbReference>
<gene>
    <name evidence="2" type="primary">51</name>
    <name evidence="2" type="ORF">SEA_ASAPAG_51</name>
</gene>
<name>A0A410TDQ7_9CAUD</name>
<feature type="compositionally biased region" description="Basic and acidic residues" evidence="1">
    <location>
        <begin position="12"/>
        <end position="32"/>
    </location>
</feature>
<feature type="region of interest" description="Disordered" evidence="1">
    <location>
        <begin position="1"/>
        <end position="32"/>
    </location>
</feature>
<evidence type="ECO:0000313" key="3">
    <source>
        <dbReference type="Proteomes" id="UP000289785"/>
    </source>
</evidence>
<protein>
    <submittedName>
        <fullName evidence="2">Uncharacterized protein</fullName>
    </submittedName>
</protein>
<proteinExistence type="predicted"/>